<keyword evidence="1" id="KW-0732">Signal</keyword>
<dbReference type="InterPro" id="IPR050488">
    <property type="entry name" value="Ig_Fc_receptor"/>
</dbReference>
<feature type="domain" description="Ig-like" evidence="5">
    <location>
        <begin position="231"/>
        <end position="316"/>
    </location>
</feature>
<reference evidence="6" key="1">
    <citation type="submission" date="2020-03" db="EMBL/GenBank/DDBJ databases">
        <title>Intra-Species Differences in Population Size shape Life History and Genome Evolution.</title>
        <authorList>
            <person name="Willemsen D."/>
            <person name="Cui R."/>
            <person name="Valenzano D.R."/>
        </authorList>
    </citation>
    <scope>NUCLEOTIDE SEQUENCE</scope>
    <source>
        <strain evidence="6">GRZ</strain>
        <tissue evidence="6">Whole</tissue>
    </source>
</reference>
<dbReference type="InterPro" id="IPR013783">
    <property type="entry name" value="Ig-like_fold"/>
</dbReference>
<keyword evidence="4" id="KW-1133">Transmembrane helix</keyword>
<dbReference type="InterPro" id="IPR003599">
    <property type="entry name" value="Ig_sub"/>
</dbReference>
<dbReference type="AlphaFoldDB" id="A0A9D2Z311"/>
<dbReference type="GO" id="GO:0006955">
    <property type="term" value="P:immune response"/>
    <property type="evidence" value="ECO:0007669"/>
    <property type="project" value="TreeGrafter"/>
</dbReference>
<dbReference type="PANTHER" id="PTHR11481">
    <property type="entry name" value="IMMUNOGLOBULIN FC RECEPTOR"/>
    <property type="match status" value="1"/>
</dbReference>
<feature type="region of interest" description="Disordered" evidence="3">
    <location>
        <begin position="641"/>
        <end position="667"/>
    </location>
</feature>
<dbReference type="Pfam" id="PF13895">
    <property type="entry name" value="Ig_2"/>
    <property type="match status" value="1"/>
</dbReference>
<feature type="domain" description="Ig-like" evidence="5">
    <location>
        <begin position="323"/>
        <end position="405"/>
    </location>
</feature>
<dbReference type="GO" id="GO:0004888">
    <property type="term" value="F:transmembrane signaling receptor activity"/>
    <property type="evidence" value="ECO:0007669"/>
    <property type="project" value="TreeGrafter"/>
</dbReference>
<feature type="domain" description="Ig-like" evidence="5">
    <location>
        <begin position="509"/>
        <end position="591"/>
    </location>
</feature>
<gene>
    <name evidence="6" type="ORF">G4P62_017783</name>
</gene>
<dbReference type="Proteomes" id="UP000822369">
    <property type="component" value="Chromosome 1"/>
</dbReference>
<feature type="transmembrane region" description="Helical" evidence="4">
    <location>
        <begin position="730"/>
        <end position="750"/>
    </location>
</feature>
<feature type="domain" description="Ig-like" evidence="5">
    <location>
        <begin position="140"/>
        <end position="205"/>
    </location>
</feature>
<evidence type="ECO:0000313" key="7">
    <source>
        <dbReference type="Proteomes" id="UP000822369"/>
    </source>
</evidence>
<dbReference type="InterPro" id="IPR007110">
    <property type="entry name" value="Ig-like_dom"/>
</dbReference>
<keyword evidence="2" id="KW-1015">Disulfide bond</keyword>
<keyword evidence="4" id="KW-0812">Transmembrane</keyword>
<accession>A0A9D2Z311</accession>
<evidence type="ECO:0000256" key="2">
    <source>
        <dbReference type="ARBA" id="ARBA00023157"/>
    </source>
</evidence>
<feature type="transmembrane region" description="Helical" evidence="4">
    <location>
        <begin position="601"/>
        <end position="622"/>
    </location>
</feature>
<keyword evidence="4" id="KW-0472">Membrane</keyword>
<evidence type="ECO:0000256" key="3">
    <source>
        <dbReference type="SAM" id="MobiDB-lite"/>
    </source>
</evidence>
<dbReference type="GO" id="GO:0009897">
    <property type="term" value="C:external side of plasma membrane"/>
    <property type="evidence" value="ECO:0007669"/>
    <property type="project" value="TreeGrafter"/>
</dbReference>
<protein>
    <submittedName>
        <fullName evidence="6">LOC107395308-like protein</fullName>
    </submittedName>
</protein>
<proteinExistence type="predicted"/>
<name>A0A9D2Z311_NOTFU</name>
<dbReference type="GO" id="GO:0007166">
    <property type="term" value="P:cell surface receptor signaling pathway"/>
    <property type="evidence" value="ECO:0007669"/>
    <property type="project" value="TreeGrafter"/>
</dbReference>
<dbReference type="InterPro" id="IPR003598">
    <property type="entry name" value="Ig_sub2"/>
</dbReference>
<feature type="domain" description="Ig-like" evidence="5">
    <location>
        <begin position="46"/>
        <end position="115"/>
    </location>
</feature>
<dbReference type="SMART" id="SM00408">
    <property type="entry name" value="IGc2"/>
    <property type="match status" value="4"/>
</dbReference>
<evidence type="ECO:0000256" key="1">
    <source>
        <dbReference type="ARBA" id="ARBA00022729"/>
    </source>
</evidence>
<dbReference type="Gene3D" id="2.60.40.10">
    <property type="entry name" value="Immunoglobulins"/>
    <property type="match status" value="5"/>
</dbReference>
<dbReference type="SMART" id="SM00409">
    <property type="entry name" value="IG"/>
    <property type="match status" value="5"/>
</dbReference>
<comment type="caution">
    <text evidence="6">The sequence shown here is derived from an EMBL/GenBank/DDBJ whole genome shotgun (WGS) entry which is preliminary data.</text>
</comment>
<dbReference type="PANTHER" id="PTHR11481:SF64">
    <property type="entry name" value="FC RECEPTOR-LIKE PROTEIN 4"/>
    <property type="match status" value="1"/>
</dbReference>
<sequence length="760" mass="85698">MMVCGWKKVQCRIKKTFPVVDICMKMGHTLLLELLLFFSVFHNGIPQEAVLTLEPNVLTFFDGESVTFICDMNEGKNSAWKYRIDKNGQQHIPYNSHQSYSIDVLHTYDSGNYRCCGRQQLLYKCSNTVFITVSAQRLAARVTSGPTTIPVGGHVTLSCSVESSADWRYQWFRQISDSNEADVTPNNNEENRVINVTRGGIYRCRGQRGNPVFYTDFSYEIRIHVTFSNKPVVSREPAWPQLFSGEKISLTCVVYGGKTIKWTCEWKRQKSVLHQTNGKQWSFTVSELSSGDYRCLCRRRDDLYSSTKWSETITLSVLPTTQPVLSVFPSWLSPGASVTLSCEAPSAGWTFFWYEAVPDPSSRSYSYNLLPGSTKGTRENYFIIRGQKQTAGYVCRAARGEPEIYSGYSETNVFWSAGHVPAVSLSVSPDRAQHFACESVALSCEGTSAEWRVMMATEGGVLRELCGWKKTKSSPCTSNITWLHSRKHWCETGSGDFSDAVNITGQPDPDGLILESPLHPVSEGDPVTLSCRLREQKLHSDVFFYHNNKRLQQDSRGELKISAVSKSDEGFYKCEHSGEESPESWMSVRVSESCPVSSPSAVLLVVGPVVGLILIILLLLLWRCRHSKVLYFRLIQTESSSQSSDTNHGADQTESHTYSSPLHGNSSLYDSIQPRKASENVRCPETEEGAVYVNVQKGSADFMPTQAEIYIREKTRRNERGVLQHQRQQFQLWIAMLPCSCMLGWIILLLQEIKLILYNS</sequence>
<dbReference type="EMBL" id="JAAVVJ010000001">
    <property type="protein sequence ID" value="KAF7231515.1"/>
    <property type="molecule type" value="Genomic_DNA"/>
</dbReference>
<dbReference type="SUPFAM" id="SSF48726">
    <property type="entry name" value="Immunoglobulin"/>
    <property type="match status" value="5"/>
</dbReference>
<evidence type="ECO:0000256" key="4">
    <source>
        <dbReference type="SAM" id="Phobius"/>
    </source>
</evidence>
<dbReference type="InterPro" id="IPR036179">
    <property type="entry name" value="Ig-like_dom_sf"/>
</dbReference>
<dbReference type="Pfam" id="PF13927">
    <property type="entry name" value="Ig_3"/>
    <property type="match status" value="1"/>
</dbReference>
<dbReference type="PROSITE" id="PS50835">
    <property type="entry name" value="IG_LIKE"/>
    <property type="match status" value="5"/>
</dbReference>
<evidence type="ECO:0000259" key="5">
    <source>
        <dbReference type="PROSITE" id="PS50835"/>
    </source>
</evidence>
<organism evidence="6 7">
    <name type="scientific">Nothobranchius furzeri</name>
    <name type="common">Turquoise killifish</name>
    <dbReference type="NCBI Taxonomy" id="105023"/>
    <lineage>
        <taxon>Eukaryota</taxon>
        <taxon>Metazoa</taxon>
        <taxon>Chordata</taxon>
        <taxon>Craniata</taxon>
        <taxon>Vertebrata</taxon>
        <taxon>Euteleostomi</taxon>
        <taxon>Actinopterygii</taxon>
        <taxon>Neopterygii</taxon>
        <taxon>Teleostei</taxon>
        <taxon>Neoteleostei</taxon>
        <taxon>Acanthomorphata</taxon>
        <taxon>Ovalentaria</taxon>
        <taxon>Atherinomorphae</taxon>
        <taxon>Cyprinodontiformes</taxon>
        <taxon>Nothobranchiidae</taxon>
        <taxon>Nothobranchius</taxon>
    </lineage>
</organism>
<evidence type="ECO:0000313" key="6">
    <source>
        <dbReference type="EMBL" id="KAF7231515.1"/>
    </source>
</evidence>